<gene>
    <name evidence="1" type="ORF">M0O54_20245</name>
</gene>
<reference evidence="1" key="1">
    <citation type="submission" date="2022-12" db="EMBL/GenBank/DDBJ databases">
        <title>Acinetobacter lactucae: Emerging opportunistic pathogenic species of genus Acinetobacter isolated from immunocompromised patients in clinical settings of India.</title>
        <authorList>
            <person name="Amar A.K."/>
            <person name="Sawant A.R."/>
            <person name="Meera M."/>
            <person name="Tomar A."/>
            <person name="Sistla S."/>
            <person name="Prashanth K."/>
        </authorList>
    </citation>
    <scope>NUCLEOTIDE SEQUENCE</scope>
    <source>
        <strain evidence="1">PKAL1828C</strain>
    </source>
</reference>
<name>A0AB35K8T5_9GAMM</name>
<evidence type="ECO:0000313" key="2">
    <source>
        <dbReference type="Proteomes" id="UP001150055"/>
    </source>
</evidence>
<feature type="non-terminal residue" evidence="1">
    <location>
        <position position="1"/>
    </location>
</feature>
<protein>
    <submittedName>
        <fullName evidence="1">Replication initiation protein</fullName>
    </submittedName>
</protein>
<comment type="caution">
    <text evidence="1">The sequence shown here is derived from an EMBL/GenBank/DDBJ whole genome shotgun (WGS) entry which is preliminary data.</text>
</comment>
<accession>A0AB35K8T5</accession>
<evidence type="ECO:0000313" key="1">
    <source>
        <dbReference type="EMBL" id="MDD9322396.1"/>
    </source>
</evidence>
<dbReference type="EMBL" id="JALNTG010000321">
    <property type="protein sequence ID" value="MDD9322396.1"/>
    <property type="molecule type" value="Genomic_DNA"/>
</dbReference>
<dbReference type="AlphaFoldDB" id="A0AB35K8T5"/>
<dbReference type="Proteomes" id="UP001150055">
    <property type="component" value="Unassembled WGS sequence"/>
</dbReference>
<sequence length="65" mass="7300">ATVIAIQHRASTITGLILSNRLSDRFKQVDQSIMQMMARSPNHITSDVRAGQWQNKLEEFGVICS</sequence>
<organism evidence="1 2">
    <name type="scientific">Acinetobacter lactucae</name>
    <dbReference type="NCBI Taxonomy" id="1785128"/>
    <lineage>
        <taxon>Bacteria</taxon>
        <taxon>Pseudomonadati</taxon>
        <taxon>Pseudomonadota</taxon>
        <taxon>Gammaproteobacteria</taxon>
        <taxon>Moraxellales</taxon>
        <taxon>Moraxellaceae</taxon>
        <taxon>Acinetobacter</taxon>
        <taxon>Acinetobacter calcoaceticus/baumannii complex</taxon>
    </lineage>
</organism>
<proteinExistence type="predicted"/>